<dbReference type="InterPro" id="IPR029151">
    <property type="entry name" value="Sensor-like_sf"/>
</dbReference>
<keyword evidence="4 11" id="KW-0812">Transmembrane</keyword>
<keyword evidence="15" id="KW-1185">Reference proteome</keyword>
<evidence type="ECO:0000256" key="5">
    <source>
        <dbReference type="ARBA" id="ARBA00022989"/>
    </source>
</evidence>
<comment type="subcellular location">
    <subcellularLocation>
        <location evidence="1">Cell membrane</location>
        <topology evidence="1">Multi-pass membrane protein</topology>
    </subcellularLocation>
</comment>
<dbReference type="GO" id="GO:0005886">
    <property type="term" value="C:plasma membrane"/>
    <property type="evidence" value="ECO:0007669"/>
    <property type="project" value="UniProtKB-SubCell"/>
</dbReference>
<evidence type="ECO:0000256" key="8">
    <source>
        <dbReference type="ARBA" id="ARBA00029447"/>
    </source>
</evidence>
<evidence type="ECO:0000313" key="15">
    <source>
        <dbReference type="Proteomes" id="UP000483018"/>
    </source>
</evidence>
<evidence type="ECO:0000256" key="1">
    <source>
        <dbReference type="ARBA" id="ARBA00004651"/>
    </source>
</evidence>
<dbReference type="EMBL" id="WSLF01000021">
    <property type="protein sequence ID" value="KAE9628359.1"/>
    <property type="molecule type" value="Genomic_DNA"/>
</dbReference>
<dbReference type="InterPro" id="IPR003660">
    <property type="entry name" value="HAMP_dom"/>
</dbReference>
<evidence type="ECO:0000256" key="2">
    <source>
        <dbReference type="ARBA" id="ARBA00022475"/>
    </source>
</evidence>
<evidence type="ECO:0000256" key="6">
    <source>
        <dbReference type="ARBA" id="ARBA00023136"/>
    </source>
</evidence>
<feature type="domain" description="HAMP" evidence="13">
    <location>
        <begin position="291"/>
        <end position="346"/>
    </location>
</feature>
<dbReference type="Proteomes" id="UP000483018">
    <property type="component" value="Unassembled WGS sequence"/>
</dbReference>
<comment type="caution">
    <text evidence="14">The sequence shown here is derived from an EMBL/GenBank/DDBJ whole genome shotgun (WGS) entry which is preliminary data.</text>
</comment>
<dbReference type="CDD" id="cd18773">
    <property type="entry name" value="PDC1_HK_sensor"/>
    <property type="match status" value="1"/>
</dbReference>
<evidence type="ECO:0000256" key="10">
    <source>
        <dbReference type="SAM" id="Coils"/>
    </source>
</evidence>
<dbReference type="PROSITE" id="PS50111">
    <property type="entry name" value="CHEMOTAXIS_TRANSDUC_2"/>
    <property type="match status" value="1"/>
</dbReference>
<protein>
    <recommendedName>
        <fullName evidence="16">HAMP domain-containing protein</fullName>
    </recommendedName>
</protein>
<evidence type="ECO:0000256" key="3">
    <source>
        <dbReference type="ARBA" id="ARBA00022500"/>
    </source>
</evidence>
<accession>A0A7C8HCZ7</accession>
<feature type="coiled-coil region" evidence="10">
    <location>
        <begin position="506"/>
        <end position="540"/>
    </location>
</feature>
<dbReference type="AlphaFoldDB" id="A0A7C8HCZ7"/>
<comment type="similarity">
    <text evidence="8">Belongs to the methyl-accepting chemotaxis (MCP) protein family.</text>
</comment>
<dbReference type="Pfam" id="PF02743">
    <property type="entry name" value="dCache_1"/>
    <property type="match status" value="1"/>
</dbReference>
<keyword evidence="2" id="KW-1003">Cell membrane</keyword>
<evidence type="ECO:0000259" key="12">
    <source>
        <dbReference type="PROSITE" id="PS50111"/>
    </source>
</evidence>
<evidence type="ECO:0000256" key="7">
    <source>
        <dbReference type="ARBA" id="ARBA00023224"/>
    </source>
</evidence>
<dbReference type="PANTHER" id="PTHR32089:SF112">
    <property type="entry name" value="LYSOZYME-LIKE PROTEIN-RELATED"/>
    <property type="match status" value="1"/>
</dbReference>
<name>A0A7C8HCZ7_9FIRM</name>
<evidence type="ECO:0000256" key="9">
    <source>
        <dbReference type="PROSITE-ProRule" id="PRU00284"/>
    </source>
</evidence>
<sequence>MKVEKQLQVDSISGASLVNDWVDYKLKETEIASEMIKPLEDEDSVRRQLNNIIIDDDVILIYVGYENNTLIANKADYQVDESIDIRQMEWYKDALTNEGIYLSDPYDDVVTGKEVVTFSKKLTDENGKIVGVIALDVSLEDVHTHIKEINLYDGKEDIFVVGNAGQIIANKKEGDRSKDASAENDEVDAISSVTVTIKEEDNIKENVGELTDTAILDKISKSATGAFRAKHDGAELIYYYRLIPGTAWKIVIEVPYEIVENEIKPIIKDLSVFILIVSAISLGVVAFMVLVLMKRILLRLAEKVNQIAEGDLTVSVDRMLVNSTDVIGTTAKAIEGMKEQLAFIVNGLKMSLVQLNDVVTEVKDSTVELQDQSEETSATVEELSAGMEESSATTEEVSASMITVRDNLNNIVTITENSMQMIDGISVKAERIKDEAKEATFKANAIYQESKTELDKAIRKAKMVEDIKSLADAIREIANTTNLLSLNASIEAARAGEHGKGFAVVADEIKTLAEQSKATVEQIQNKIVTVVEAVENLAERSNQLIEFIDDQVINDYKHMVSIGESYSKDANDIRADVEALVKVIEELAASGEQITTAITEISTTISESAAGTDQIAQQSAIIVQRVNTINDSMKVLSERNEAIEQIISKFTV</sequence>
<reference evidence="14 15" key="1">
    <citation type="submission" date="2019-12" db="EMBL/GenBank/DDBJ databases">
        <title>Defluviitalea raffinosedens, isolated from a biogas fermenter, genome sequencing and characterization.</title>
        <authorList>
            <person name="Rettenmaier R."/>
            <person name="Schneider M."/>
            <person name="Neuhaus K."/>
            <person name="Liebl W."/>
            <person name="Zverlov V."/>
        </authorList>
    </citation>
    <scope>NUCLEOTIDE SEQUENCE [LARGE SCALE GENOMIC DNA]</scope>
    <source>
        <strain evidence="14 15">249c-K6</strain>
    </source>
</reference>
<evidence type="ECO:0008006" key="16">
    <source>
        <dbReference type="Google" id="ProtNLM"/>
    </source>
</evidence>
<dbReference type="SUPFAM" id="SSF103190">
    <property type="entry name" value="Sensory domain-like"/>
    <property type="match status" value="1"/>
</dbReference>
<dbReference type="InterPro" id="IPR004089">
    <property type="entry name" value="MCPsignal_dom"/>
</dbReference>
<organism evidence="14 15">
    <name type="scientific">Defluviitalea raffinosedens</name>
    <dbReference type="NCBI Taxonomy" id="1450156"/>
    <lineage>
        <taxon>Bacteria</taxon>
        <taxon>Bacillati</taxon>
        <taxon>Bacillota</taxon>
        <taxon>Clostridia</taxon>
        <taxon>Lachnospirales</taxon>
        <taxon>Defluviitaleaceae</taxon>
        <taxon>Defluviitalea</taxon>
    </lineage>
</organism>
<dbReference type="PANTHER" id="PTHR32089">
    <property type="entry name" value="METHYL-ACCEPTING CHEMOTAXIS PROTEIN MCPB"/>
    <property type="match status" value="1"/>
</dbReference>
<dbReference type="CDD" id="cd06225">
    <property type="entry name" value="HAMP"/>
    <property type="match status" value="1"/>
</dbReference>
<dbReference type="GO" id="GO:0007165">
    <property type="term" value="P:signal transduction"/>
    <property type="evidence" value="ECO:0007669"/>
    <property type="project" value="UniProtKB-KW"/>
</dbReference>
<dbReference type="RefSeq" id="WP_158741781.1">
    <property type="nucleotide sequence ID" value="NZ_JAFBEP010000030.1"/>
</dbReference>
<evidence type="ECO:0000313" key="14">
    <source>
        <dbReference type="EMBL" id="KAE9628359.1"/>
    </source>
</evidence>
<keyword evidence="7 9" id="KW-0807">Transducer</keyword>
<dbReference type="Gene3D" id="3.30.450.20">
    <property type="entry name" value="PAS domain"/>
    <property type="match status" value="2"/>
</dbReference>
<dbReference type="InterPro" id="IPR033479">
    <property type="entry name" value="dCache_1"/>
</dbReference>
<feature type="transmembrane region" description="Helical" evidence="11">
    <location>
        <begin position="270"/>
        <end position="293"/>
    </location>
</feature>
<keyword evidence="10" id="KW-0175">Coiled coil</keyword>
<keyword evidence="6 11" id="KW-0472">Membrane</keyword>
<keyword evidence="5 11" id="KW-1133">Transmembrane helix</keyword>
<evidence type="ECO:0000256" key="11">
    <source>
        <dbReference type="SAM" id="Phobius"/>
    </source>
</evidence>
<dbReference type="Gene3D" id="1.10.287.950">
    <property type="entry name" value="Methyl-accepting chemotaxis protein"/>
    <property type="match status" value="1"/>
</dbReference>
<dbReference type="SMART" id="SM00283">
    <property type="entry name" value="MA"/>
    <property type="match status" value="1"/>
</dbReference>
<dbReference type="PROSITE" id="PS50885">
    <property type="entry name" value="HAMP"/>
    <property type="match status" value="1"/>
</dbReference>
<evidence type="ECO:0000256" key="4">
    <source>
        <dbReference type="ARBA" id="ARBA00022692"/>
    </source>
</evidence>
<dbReference type="Pfam" id="PF00015">
    <property type="entry name" value="MCPsignal"/>
    <property type="match status" value="1"/>
</dbReference>
<gene>
    <name evidence="14" type="ORF">GND95_14115</name>
</gene>
<dbReference type="GO" id="GO:0006935">
    <property type="term" value="P:chemotaxis"/>
    <property type="evidence" value="ECO:0007669"/>
    <property type="project" value="UniProtKB-KW"/>
</dbReference>
<evidence type="ECO:0000259" key="13">
    <source>
        <dbReference type="PROSITE" id="PS50885"/>
    </source>
</evidence>
<feature type="domain" description="Methyl-accepting transducer" evidence="12">
    <location>
        <begin position="365"/>
        <end position="623"/>
    </location>
</feature>
<keyword evidence="3" id="KW-0145">Chemotaxis</keyword>
<proteinExistence type="inferred from homology"/>
<dbReference type="OrthoDB" id="9760371at2"/>
<dbReference type="SUPFAM" id="SSF58104">
    <property type="entry name" value="Methyl-accepting chemotaxis protein (MCP) signaling domain"/>
    <property type="match status" value="1"/>
</dbReference>